<dbReference type="AlphaFoldDB" id="A0A126V0W8"/>
<dbReference type="STRING" id="1579316.RC74_10275"/>
<dbReference type="OrthoDB" id="9803483at2"/>
<keyword evidence="4" id="KW-1185">Reference proteome</keyword>
<dbReference type="InterPro" id="IPR036812">
    <property type="entry name" value="NAD(P)_OxRdtase_dom_sf"/>
</dbReference>
<dbReference type="InterPro" id="IPR023210">
    <property type="entry name" value="NADP_OxRdtase_dom"/>
</dbReference>
<dbReference type="PANTHER" id="PTHR43364">
    <property type="entry name" value="NADH-SPECIFIC METHYLGLYOXAL REDUCTASE-RELATED"/>
    <property type="match status" value="1"/>
</dbReference>
<feature type="domain" description="NADP-dependent oxidoreductase" evidence="2">
    <location>
        <begin position="16"/>
        <end position="342"/>
    </location>
</feature>
<dbReference type="RefSeq" id="WP_039004638.1">
    <property type="nucleotide sequence ID" value="NZ_CP014327.1"/>
</dbReference>
<evidence type="ECO:0000313" key="4">
    <source>
        <dbReference type="Proteomes" id="UP000070371"/>
    </source>
</evidence>
<dbReference type="CDD" id="cd19094">
    <property type="entry name" value="AKR_Tas-like"/>
    <property type="match status" value="1"/>
</dbReference>
<organism evidence="3 4">
    <name type="scientific">Falsihalocynthiibacter arcticus</name>
    <dbReference type="NCBI Taxonomy" id="1579316"/>
    <lineage>
        <taxon>Bacteria</taxon>
        <taxon>Pseudomonadati</taxon>
        <taxon>Pseudomonadota</taxon>
        <taxon>Alphaproteobacteria</taxon>
        <taxon>Rhodobacterales</taxon>
        <taxon>Roseobacteraceae</taxon>
        <taxon>Falsihalocynthiibacter</taxon>
    </lineage>
</organism>
<protein>
    <submittedName>
        <fullName evidence="3">Aldo/keto reductase</fullName>
    </submittedName>
</protein>
<evidence type="ECO:0000256" key="1">
    <source>
        <dbReference type="ARBA" id="ARBA00023002"/>
    </source>
</evidence>
<reference evidence="3 4" key="1">
    <citation type="submission" date="2016-02" db="EMBL/GenBank/DDBJ databases">
        <title>Complete genome sequence of Halocynthiibacter arcticus PAMC 20958t from arctic marine sediment.</title>
        <authorList>
            <person name="Lee Y.M."/>
            <person name="Baek K."/>
            <person name="Lee H.K."/>
            <person name="Shin S.C."/>
        </authorList>
    </citation>
    <scope>NUCLEOTIDE SEQUENCE [LARGE SCALE GENOMIC DNA]</scope>
    <source>
        <strain evidence="3">PAMC 20958</strain>
    </source>
</reference>
<gene>
    <name evidence="3" type="ORF">RC74_10275</name>
</gene>
<name>A0A126V0W8_9RHOB</name>
<keyword evidence="1" id="KW-0560">Oxidoreductase</keyword>
<dbReference type="SUPFAM" id="SSF51430">
    <property type="entry name" value="NAD(P)-linked oxidoreductase"/>
    <property type="match status" value="1"/>
</dbReference>
<evidence type="ECO:0000313" key="3">
    <source>
        <dbReference type="EMBL" id="AML51595.1"/>
    </source>
</evidence>
<dbReference type="Gene3D" id="3.20.20.100">
    <property type="entry name" value="NADP-dependent oxidoreductase domain"/>
    <property type="match status" value="1"/>
</dbReference>
<dbReference type="GO" id="GO:0016491">
    <property type="term" value="F:oxidoreductase activity"/>
    <property type="evidence" value="ECO:0007669"/>
    <property type="project" value="UniProtKB-KW"/>
</dbReference>
<sequence length="349" mass="39238">MKKIKLGRSSLEVTQLCLGTMTWGSRNTEAEGHAQIDFATERGINFMDTAEMYPVTPVTKETVGNTETIVGNWIAKNQARRADWVIATKVSGFNERFVREGQPLTGETMRAALEGSLARLKTDYVDLYQIHWPNRGSYHFRQYWEFDPSSQDRAKTMDHMADILQTLAALQKEGKIREFGLSNESAWGTSQWLRLADELGAPRVQTVQNEYSLLCRVFDTDFSELSCNEDVTLLAYSPLAASLLTGKYEGGTVFPERSRRTLEETLGGRVTPRVWPAIDAYHAIAKKHGIDPVQMAIAWTMTRPFLTSPIFGATSVEQLENSLKADSLTLSAEVLADINRAYRSHPMPY</sequence>
<proteinExistence type="predicted"/>
<accession>A0A126V0W8</accession>
<dbReference type="Pfam" id="PF00248">
    <property type="entry name" value="Aldo_ket_red"/>
    <property type="match status" value="1"/>
</dbReference>
<evidence type="ECO:0000259" key="2">
    <source>
        <dbReference type="Pfam" id="PF00248"/>
    </source>
</evidence>
<dbReference type="KEGG" id="hat:RC74_10275"/>
<dbReference type="EMBL" id="CP014327">
    <property type="protein sequence ID" value="AML51595.1"/>
    <property type="molecule type" value="Genomic_DNA"/>
</dbReference>
<dbReference type="InterPro" id="IPR050523">
    <property type="entry name" value="AKR_Detox_Biosynth"/>
</dbReference>
<dbReference type="PANTHER" id="PTHR43364:SF4">
    <property type="entry name" value="NAD(P)-LINKED OXIDOREDUCTASE SUPERFAMILY PROTEIN"/>
    <property type="match status" value="1"/>
</dbReference>
<dbReference type="Proteomes" id="UP000070371">
    <property type="component" value="Chromosome"/>
</dbReference>